<comment type="catalytic activity">
    <reaction evidence="6">
        <text>psi-UMP + H2O = pseudouridine + phosphate</text>
        <dbReference type="Rhea" id="RHEA:10944"/>
        <dbReference type="ChEBI" id="CHEBI:15377"/>
        <dbReference type="ChEBI" id="CHEBI:17802"/>
        <dbReference type="ChEBI" id="CHEBI:43474"/>
        <dbReference type="ChEBI" id="CHEBI:58380"/>
        <dbReference type="EC" id="3.1.3.96"/>
    </reaction>
</comment>
<evidence type="ECO:0000256" key="2">
    <source>
        <dbReference type="ARBA" id="ARBA00006171"/>
    </source>
</evidence>
<evidence type="ECO:0000256" key="12">
    <source>
        <dbReference type="ARBA" id="ARBA00083904"/>
    </source>
</evidence>
<dbReference type="Gene3D" id="1.10.150.240">
    <property type="entry name" value="Putative phosphatase, domain 2"/>
    <property type="match status" value="1"/>
</dbReference>
<evidence type="ECO:0000256" key="5">
    <source>
        <dbReference type="ARBA" id="ARBA00022842"/>
    </source>
</evidence>
<dbReference type="NCBIfam" id="TIGR01509">
    <property type="entry name" value="HAD-SF-IA-v3"/>
    <property type="match status" value="1"/>
</dbReference>
<reference evidence="14" key="1">
    <citation type="submission" date="2025-08" db="UniProtKB">
        <authorList>
            <consortium name="RefSeq"/>
        </authorList>
    </citation>
    <scope>IDENTIFICATION</scope>
    <source>
        <tissue evidence="14">Kidney</tissue>
    </source>
</reference>
<name>A0A1S3FT33_DIPOR</name>
<dbReference type="FunFam" id="3.40.50.1000:FF:000055">
    <property type="entry name" value="Haloacid dehalogenase-like hydrolase family protein"/>
    <property type="match status" value="1"/>
</dbReference>
<evidence type="ECO:0000313" key="14">
    <source>
        <dbReference type="RefSeq" id="XP_012879184.1"/>
    </source>
</evidence>
<dbReference type="InterPro" id="IPR045228">
    <property type="entry name" value="Gpp1/Gpp2-like"/>
</dbReference>
<dbReference type="InterPro" id="IPR023214">
    <property type="entry name" value="HAD_sf"/>
</dbReference>
<dbReference type="RefSeq" id="XP_012879184.1">
    <property type="nucleotide sequence ID" value="XM_013023730.1"/>
</dbReference>
<sequence>MTALKPVTHVIFDMDGLLLDTESLQTQVFQEICKRHGQLFNWVVKSRVMGCRAPEAAQTIINILKLPIAKDQLVNESQEMLKELCPHIKAMPGAERLVRHLHQHDIPLAVATSAGTESFERKTASHKELFSLFHHIVVGDDPEVAESKPAPNIFLTCAKRFTPPVEPEKCLVLEDSPNGVDAAVAAGMQVIMVPDENLDRDLTKKATLVLNSLEDVQPELFGLPAFQ</sequence>
<evidence type="ECO:0000256" key="3">
    <source>
        <dbReference type="ARBA" id="ARBA00022723"/>
    </source>
</evidence>
<dbReference type="PANTHER" id="PTHR18901:SF38">
    <property type="entry name" value="PSEUDOURIDINE-5'-PHOSPHATASE"/>
    <property type="match status" value="1"/>
</dbReference>
<dbReference type="OrthoDB" id="40579at2759"/>
<dbReference type="CDD" id="cd07529">
    <property type="entry name" value="HAD_AtGPP-like"/>
    <property type="match status" value="1"/>
</dbReference>
<evidence type="ECO:0000256" key="10">
    <source>
        <dbReference type="ARBA" id="ARBA00075025"/>
    </source>
</evidence>
<keyword evidence="5" id="KW-0460">Magnesium</keyword>
<gene>
    <name evidence="14" type="primary">LOC105991141</name>
</gene>
<evidence type="ECO:0000313" key="13">
    <source>
        <dbReference type="Proteomes" id="UP000081671"/>
    </source>
</evidence>
<dbReference type="KEGG" id="dord:105991141"/>
<dbReference type="GO" id="GO:1990738">
    <property type="term" value="F:pseudouridine 5'-phosphatase activity"/>
    <property type="evidence" value="ECO:0007669"/>
    <property type="project" value="UniProtKB-EC"/>
</dbReference>
<evidence type="ECO:0000256" key="1">
    <source>
        <dbReference type="ARBA" id="ARBA00001946"/>
    </source>
</evidence>
<dbReference type="PANTHER" id="PTHR18901">
    <property type="entry name" value="2-DEOXYGLUCOSE-6-PHOSPHATE PHOSPHATASE 2"/>
    <property type="match status" value="1"/>
</dbReference>
<evidence type="ECO:0000256" key="11">
    <source>
        <dbReference type="ARBA" id="ARBA00075873"/>
    </source>
</evidence>
<dbReference type="SFLD" id="SFLDG01135">
    <property type="entry name" value="C1.5.6:_HAD__Beta-PGM__Phospha"/>
    <property type="match status" value="1"/>
</dbReference>
<dbReference type="GO" id="GO:0046872">
    <property type="term" value="F:metal ion binding"/>
    <property type="evidence" value="ECO:0007669"/>
    <property type="project" value="UniProtKB-KW"/>
</dbReference>
<protein>
    <recommendedName>
        <fullName evidence="9">Pseudouridine-5'-phosphatase</fullName>
        <ecNumber evidence="8">3.1.3.96</ecNumber>
    </recommendedName>
    <alternativeName>
        <fullName evidence="10">Haloacid dehalogenase-like hydrolase domain-containing protein 1</fullName>
    </alternativeName>
    <alternativeName>
        <fullName evidence="11">Haloacid dehalogenase-like hydrolase domain-containing protein 1A</fullName>
    </alternativeName>
    <alternativeName>
        <fullName evidence="12">Pseudouridine-5'-monophosphatase</fullName>
    </alternativeName>
</protein>
<evidence type="ECO:0000256" key="4">
    <source>
        <dbReference type="ARBA" id="ARBA00022801"/>
    </source>
</evidence>
<dbReference type="InterPro" id="IPR006439">
    <property type="entry name" value="HAD-SF_hydro_IA"/>
</dbReference>
<dbReference type="InterPro" id="IPR036412">
    <property type="entry name" value="HAD-like_sf"/>
</dbReference>
<dbReference type="Gene3D" id="3.40.50.1000">
    <property type="entry name" value="HAD superfamily/HAD-like"/>
    <property type="match status" value="1"/>
</dbReference>
<evidence type="ECO:0000256" key="7">
    <source>
        <dbReference type="ARBA" id="ARBA00056605"/>
    </source>
</evidence>
<evidence type="ECO:0000256" key="9">
    <source>
        <dbReference type="ARBA" id="ARBA00070517"/>
    </source>
</evidence>
<evidence type="ECO:0000256" key="8">
    <source>
        <dbReference type="ARBA" id="ARBA00066578"/>
    </source>
</evidence>
<dbReference type="FunCoup" id="A0A1S3FT33">
    <property type="interactions" value="223"/>
</dbReference>
<dbReference type="InterPro" id="IPR023198">
    <property type="entry name" value="PGP-like_dom2"/>
</dbReference>
<comment type="similarity">
    <text evidence="2">Belongs to the HAD-like hydrolase superfamily. CbbY/CbbZ/Gph/YieH family.</text>
</comment>
<dbReference type="SFLD" id="SFLDS00003">
    <property type="entry name" value="Haloacid_Dehalogenase"/>
    <property type="match status" value="1"/>
</dbReference>
<dbReference type="SUPFAM" id="SSF56784">
    <property type="entry name" value="HAD-like"/>
    <property type="match status" value="1"/>
</dbReference>
<proteinExistence type="inferred from homology"/>
<keyword evidence="13" id="KW-1185">Reference proteome</keyword>
<accession>A0A1S3FT33</accession>
<evidence type="ECO:0000256" key="6">
    <source>
        <dbReference type="ARBA" id="ARBA00052504"/>
    </source>
</evidence>
<dbReference type="InterPro" id="IPR041492">
    <property type="entry name" value="HAD_2"/>
</dbReference>
<dbReference type="Proteomes" id="UP000081671">
    <property type="component" value="Unplaced"/>
</dbReference>
<dbReference type="EC" id="3.1.3.96" evidence="8"/>
<keyword evidence="3" id="KW-0479">Metal-binding</keyword>
<keyword evidence="4" id="KW-0378">Hydrolase</keyword>
<dbReference type="FunFam" id="1.10.150.240:FF:000001">
    <property type="entry name" value="Haloacid dehalogenase-like hydrolase domain"/>
    <property type="match status" value="1"/>
</dbReference>
<dbReference type="AlphaFoldDB" id="A0A1S3FT33"/>
<organism evidence="13 14">
    <name type="scientific">Dipodomys ordii</name>
    <name type="common">Ord's kangaroo rat</name>
    <dbReference type="NCBI Taxonomy" id="10020"/>
    <lineage>
        <taxon>Eukaryota</taxon>
        <taxon>Metazoa</taxon>
        <taxon>Chordata</taxon>
        <taxon>Craniata</taxon>
        <taxon>Vertebrata</taxon>
        <taxon>Euteleostomi</taxon>
        <taxon>Mammalia</taxon>
        <taxon>Eutheria</taxon>
        <taxon>Euarchontoglires</taxon>
        <taxon>Glires</taxon>
        <taxon>Rodentia</taxon>
        <taxon>Castorimorpha</taxon>
        <taxon>Heteromyidae</taxon>
        <taxon>Dipodomyinae</taxon>
        <taxon>Dipodomys</taxon>
    </lineage>
</organism>
<comment type="function">
    <text evidence="7">Dephosphorylates pseudouridine 5'-phosphate, a potential intermediate in rRNA degradation. Pseudouridine is then excreted intact in urine.</text>
</comment>
<dbReference type="InParanoid" id="A0A1S3FT33"/>
<dbReference type="SFLD" id="SFLDG01129">
    <property type="entry name" value="C1.5:_HAD__Beta-PGM__Phosphata"/>
    <property type="match status" value="1"/>
</dbReference>
<dbReference type="Pfam" id="PF13419">
    <property type="entry name" value="HAD_2"/>
    <property type="match status" value="1"/>
</dbReference>
<comment type="cofactor">
    <cofactor evidence="1">
        <name>Mg(2+)</name>
        <dbReference type="ChEBI" id="CHEBI:18420"/>
    </cofactor>
</comment>
<dbReference type="GeneID" id="105991141"/>